<keyword evidence="3" id="KW-1185">Reference proteome</keyword>
<keyword evidence="1" id="KW-1133">Transmembrane helix</keyword>
<protein>
    <submittedName>
        <fullName evidence="2">Uncharacterized protein</fullName>
    </submittedName>
</protein>
<keyword evidence="1" id="KW-0812">Transmembrane</keyword>
<dbReference type="Proteomes" id="UP000018888">
    <property type="component" value="Unassembled WGS sequence"/>
</dbReference>
<name>A0A2P4PZH4_RHIID</name>
<dbReference type="EMBL" id="AUPC02000116">
    <property type="protein sequence ID" value="POG70794.1"/>
    <property type="molecule type" value="Genomic_DNA"/>
</dbReference>
<keyword evidence="1" id="KW-0472">Membrane</keyword>
<dbReference type="AlphaFoldDB" id="A0A2P4PZH4"/>
<evidence type="ECO:0000313" key="3">
    <source>
        <dbReference type="Proteomes" id="UP000018888"/>
    </source>
</evidence>
<organism evidence="2 3">
    <name type="scientific">Rhizophagus irregularis (strain DAOM 181602 / DAOM 197198 / MUCL 43194)</name>
    <name type="common">Arbuscular mycorrhizal fungus</name>
    <name type="synonym">Glomus intraradices</name>
    <dbReference type="NCBI Taxonomy" id="747089"/>
    <lineage>
        <taxon>Eukaryota</taxon>
        <taxon>Fungi</taxon>
        <taxon>Fungi incertae sedis</taxon>
        <taxon>Mucoromycota</taxon>
        <taxon>Glomeromycotina</taxon>
        <taxon>Glomeromycetes</taxon>
        <taxon>Glomerales</taxon>
        <taxon>Glomeraceae</taxon>
        <taxon>Rhizophagus</taxon>
    </lineage>
</organism>
<feature type="transmembrane region" description="Helical" evidence="1">
    <location>
        <begin position="12"/>
        <end position="32"/>
    </location>
</feature>
<reference evidence="2 3" key="2">
    <citation type="journal article" date="2018" name="New Phytol.">
        <title>High intraspecific genome diversity in the model arbuscular mycorrhizal symbiont Rhizophagus irregularis.</title>
        <authorList>
            <person name="Chen E.C.H."/>
            <person name="Morin E."/>
            <person name="Beaudet D."/>
            <person name="Noel J."/>
            <person name="Yildirir G."/>
            <person name="Ndikumana S."/>
            <person name="Charron P."/>
            <person name="St-Onge C."/>
            <person name="Giorgi J."/>
            <person name="Kruger M."/>
            <person name="Marton T."/>
            <person name="Ropars J."/>
            <person name="Grigoriev I.V."/>
            <person name="Hainaut M."/>
            <person name="Henrissat B."/>
            <person name="Roux C."/>
            <person name="Martin F."/>
            <person name="Corradi N."/>
        </authorList>
    </citation>
    <scope>NUCLEOTIDE SEQUENCE [LARGE SCALE GENOMIC DNA]</scope>
    <source>
        <strain evidence="2 3">DAOM 197198</strain>
    </source>
</reference>
<sequence length="62" mass="7584">MVFPIYIDYLNFLRFQLGYFFGYGMLLDVYIYTIINLQVRLIKYMPIIFFLILKLKVIHVIL</sequence>
<evidence type="ECO:0000256" key="1">
    <source>
        <dbReference type="SAM" id="Phobius"/>
    </source>
</evidence>
<gene>
    <name evidence="2" type="ORF">GLOIN_2v1613427</name>
</gene>
<accession>A0A2P4PZH4</accession>
<proteinExistence type="predicted"/>
<comment type="caution">
    <text evidence="2">The sequence shown here is derived from an EMBL/GenBank/DDBJ whole genome shotgun (WGS) entry which is preliminary data.</text>
</comment>
<evidence type="ECO:0000313" key="2">
    <source>
        <dbReference type="EMBL" id="POG70794.1"/>
    </source>
</evidence>
<feature type="transmembrane region" description="Helical" evidence="1">
    <location>
        <begin position="44"/>
        <end position="61"/>
    </location>
</feature>
<reference evidence="2 3" key="1">
    <citation type="journal article" date="2013" name="Proc. Natl. Acad. Sci. U.S.A.">
        <title>Genome of an arbuscular mycorrhizal fungus provides insight into the oldest plant symbiosis.</title>
        <authorList>
            <person name="Tisserant E."/>
            <person name="Malbreil M."/>
            <person name="Kuo A."/>
            <person name="Kohler A."/>
            <person name="Symeonidi A."/>
            <person name="Balestrini R."/>
            <person name="Charron P."/>
            <person name="Duensing N."/>
            <person name="Frei Dit Frey N."/>
            <person name="Gianinazzi-Pearson V."/>
            <person name="Gilbert L.B."/>
            <person name="Handa Y."/>
            <person name="Herr J.R."/>
            <person name="Hijri M."/>
            <person name="Koul R."/>
            <person name="Kawaguchi M."/>
            <person name="Krajinski F."/>
            <person name="Lammers P.J."/>
            <person name="Masclaux F.G."/>
            <person name="Murat C."/>
            <person name="Morin E."/>
            <person name="Ndikumana S."/>
            <person name="Pagni M."/>
            <person name="Petitpierre D."/>
            <person name="Requena N."/>
            <person name="Rosikiewicz P."/>
            <person name="Riley R."/>
            <person name="Saito K."/>
            <person name="San Clemente H."/>
            <person name="Shapiro H."/>
            <person name="van Tuinen D."/>
            <person name="Becard G."/>
            <person name="Bonfante P."/>
            <person name="Paszkowski U."/>
            <person name="Shachar-Hill Y.Y."/>
            <person name="Tuskan G.A."/>
            <person name="Young P.W."/>
            <person name="Sanders I.R."/>
            <person name="Henrissat B."/>
            <person name="Rensing S.A."/>
            <person name="Grigoriev I.V."/>
            <person name="Corradi N."/>
            <person name="Roux C."/>
            <person name="Martin F."/>
        </authorList>
    </citation>
    <scope>NUCLEOTIDE SEQUENCE [LARGE SCALE GENOMIC DNA]</scope>
    <source>
        <strain evidence="2 3">DAOM 197198</strain>
    </source>
</reference>